<reference evidence="1" key="1">
    <citation type="submission" date="2022-07" db="EMBL/GenBank/DDBJ databases">
        <title>Genome Sequence of Lecanicillium saksenae.</title>
        <authorList>
            <person name="Buettner E."/>
        </authorList>
    </citation>
    <scope>NUCLEOTIDE SEQUENCE</scope>
    <source>
        <strain evidence="1">VT-O1</strain>
    </source>
</reference>
<keyword evidence="2" id="KW-1185">Reference proteome</keyword>
<proteinExistence type="predicted"/>
<name>A0ACC1QHM0_9HYPO</name>
<dbReference type="EMBL" id="JANAKD010001927">
    <property type="protein sequence ID" value="KAJ3475632.1"/>
    <property type="molecule type" value="Genomic_DNA"/>
</dbReference>
<comment type="caution">
    <text evidence="1">The sequence shown here is derived from an EMBL/GenBank/DDBJ whole genome shotgun (WGS) entry which is preliminary data.</text>
</comment>
<sequence>MRKSTCTVCQGIWKACTGTSASLSNNLIRGSQSGPLAQCPVHRPLVQRYTEFLHNNLEKDIKCLASEVDVRIQGGVRGQSALVWPALPGMELKWSVLLAKKGKEHPGKGRVFDSAWADLEGIKACKDKCLAVCGKSCENPLKMWKEMPDWLIDVEEQCLVTVEELDQPYVALSYVWGDAKGEQITSQTQQDLLAPGSLTDTVHISPVIKNAMEVAKRLGERYLWADALCIPRDEHPRKTRQLQMMGAIYANAVVTIVAADGHAGDALSGVTTPRTTKQTVIPFGEERLIVRDNGPWSKMRQRSEYYERGWTRQEHILARRIVTFGNGQVSWKCQTGHWHEELPLFSEVDREAEDTGLGMMMLGFPQVEMLGDVLASYNQTNLRFEEDAHPAISGLLSVLSRSFPGGFLYGLPEGLFDWALGWSAAQPAWFGLENESAGELQRRMASGRGVNLPASALPSWSWLGWRGLVRFEDEAVTMNNQGGFIIETFPVTDWYVMPEYTSPPAERRRIRSTWFENREKYKDATMMLPPGWTRHGEETLRFSDGSKFLGLDGFEGCNYTHEALKDADGGQYVFYYPFPVEEISDKSQPVIPEQMPYLFCRTKTAVLCAKRDENDRWDNKRLELCDDHGRGIGHLMLHNSSHLERFMGKDAKSVELVAVNRQIRYSKRNTIRERGEEEATEGRKRREKEEDEDKVEKAETYTVLWVEWANGVAYRLASGSVDASAWKKVALGDKDLILG</sequence>
<accession>A0ACC1QHM0</accession>
<evidence type="ECO:0000313" key="2">
    <source>
        <dbReference type="Proteomes" id="UP001148737"/>
    </source>
</evidence>
<dbReference type="Proteomes" id="UP001148737">
    <property type="component" value="Unassembled WGS sequence"/>
</dbReference>
<evidence type="ECO:0000313" key="1">
    <source>
        <dbReference type="EMBL" id="KAJ3475632.1"/>
    </source>
</evidence>
<organism evidence="1 2">
    <name type="scientific">Lecanicillium saksenae</name>
    <dbReference type="NCBI Taxonomy" id="468837"/>
    <lineage>
        <taxon>Eukaryota</taxon>
        <taxon>Fungi</taxon>
        <taxon>Dikarya</taxon>
        <taxon>Ascomycota</taxon>
        <taxon>Pezizomycotina</taxon>
        <taxon>Sordariomycetes</taxon>
        <taxon>Hypocreomycetidae</taxon>
        <taxon>Hypocreales</taxon>
        <taxon>Cordycipitaceae</taxon>
        <taxon>Lecanicillium</taxon>
    </lineage>
</organism>
<gene>
    <name evidence="1" type="ORF">NLG97_g9392</name>
</gene>
<protein>
    <submittedName>
        <fullName evidence="1">Uncharacterized protein</fullName>
    </submittedName>
</protein>